<sequence length="389" mass="44681">MTLKSRDISLIIALFIMVMGCSNQSEKQVPDHIKKLDNLTVNSIPQNPDTVTLVQDQVFGSTNTTVVGNMVDVAVDTNGKVYIADGDQNIIHSYQQDGSYLTSLGKEGDGPGEFRNIGNINIVSDQLYAHARQSQIINIYSLLSQEYMAQIDLNPRNWKNIEDPAGVNSVSTFYPLSDDRFLVAINEFKNPENQFLKYYWINSDGKMISEKLLEQKKAAPTRIKGQTPIVFTLPFAIKPLLAFSSEGNLYSARTDEFLIKLHDRAGDYQEAFYYPYERSPLNKEELISRYPKGSFRQGVSKVDFPETWPVMEQMLIDDEDHLWISTIVDDMEIYQWWVLSEHGELLARFKWPRNKEIKVVKNGYLYALETLDETEEQQVVRYRVNISSR</sequence>
<dbReference type="Pfam" id="PF17170">
    <property type="entry name" value="DUF5128"/>
    <property type="match status" value="1"/>
</dbReference>
<organism evidence="1 2">
    <name type="scientific">Fodinibius salicampi</name>
    <dbReference type="NCBI Taxonomy" id="1920655"/>
    <lineage>
        <taxon>Bacteria</taxon>
        <taxon>Pseudomonadati</taxon>
        <taxon>Balneolota</taxon>
        <taxon>Balneolia</taxon>
        <taxon>Balneolales</taxon>
        <taxon>Balneolaceae</taxon>
        <taxon>Fodinibius</taxon>
    </lineage>
</organism>
<evidence type="ECO:0000313" key="2">
    <source>
        <dbReference type="Proteomes" id="UP001207337"/>
    </source>
</evidence>
<dbReference type="InterPro" id="IPR011042">
    <property type="entry name" value="6-blade_b-propeller_TolB-like"/>
</dbReference>
<keyword evidence="2" id="KW-1185">Reference proteome</keyword>
<dbReference type="Gene3D" id="2.120.10.30">
    <property type="entry name" value="TolB, C-terminal domain"/>
    <property type="match status" value="1"/>
</dbReference>
<name>A0ABT3PWM7_9BACT</name>
<dbReference type="SUPFAM" id="SSF101898">
    <property type="entry name" value="NHL repeat"/>
    <property type="match status" value="1"/>
</dbReference>
<reference evidence="1 2" key="1">
    <citation type="submission" date="2021-11" db="EMBL/GenBank/DDBJ databases">
        <title>Aliifidinibius sp. nov., a new bacterium isolated from saline soil.</title>
        <authorList>
            <person name="Galisteo C."/>
            <person name="De La Haba R."/>
            <person name="Sanchez-Porro C."/>
            <person name="Ventosa A."/>
        </authorList>
    </citation>
    <scope>NUCLEOTIDE SEQUENCE [LARGE SCALE GENOMIC DNA]</scope>
    <source>
        <strain evidence="1 2">KACC 190600</strain>
    </source>
</reference>
<dbReference type="Proteomes" id="UP001207337">
    <property type="component" value="Unassembled WGS sequence"/>
</dbReference>
<comment type="caution">
    <text evidence="1">The sequence shown here is derived from an EMBL/GenBank/DDBJ whole genome shotgun (WGS) entry which is preliminary data.</text>
</comment>
<gene>
    <name evidence="1" type="ORF">LQ318_04955</name>
</gene>
<evidence type="ECO:0000313" key="1">
    <source>
        <dbReference type="EMBL" id="MCW9712251.1"/>
    </source>
</evidence>
<proteinExistence type="predicted"/>
<protein>
    <submittedName>
        <fullName evidence="1">6-bladed beta-propeller</fullName>
    </submittedName>
</protein>
<dbReference type="PROSITE" id="PS51257">
    <property type="entry name" value="PROKAR_LIPOPROTEIN"/>
    <property type="match status" value="1"/>
</dbReference>
<accession>A0ABT3PWM7</accession>
<dbReference type="RefSeq" id="WP_265788055.1">
    <property type="nucleotide sequence ID" value="NZ_BAABRS010000001.1"/>
</dbReference>
<dbReference type="EMBL" id="JAJNDC010000001">
    <property type="protein sequence ID" value="MCW9712251.1"/>
    <property type="molecule type" value="Genomic_DNA"/>
</dbReference>